<sequence length="265" mass="28968">MSRRARGMSVSQKPAVATASAPQAKTEDASGHKRKLSANAVVQEEAKKSKPAPEDDEEEEDEDQDKDDENEDKEDEDDEDDDDEGGQTAKQLDGPGPHAVYLWADGITSLIESEEDSTYVVLKSTALDAYRKVAHLADDEARTEAILPHIESDVQMWTVTATDEAREKPAALALVEKFNALPTRKAYGGEDGEGGEGGDDGVKEAGVHWWHELTLERERPKGDAPHIEVTLENAGDWYLTDIKPADKEGDAAMTIIVNWTANSLD</sequence>
<organism evidence="2 3">
    <name type="scientific">Phanerochaete sordida</name>
    <dbReference type="NCBI Taxonomy" id="48140"/>
    <lineage>
        <taxon>Eukaryota</taxon>
        <taxon>Fungi</taxon>
        <taxon>Dikarya</taxon>
        <taxon>Basidiomycota</taxon>
        <taxon>Agaricomycotina</taxon>
        <taxon>Agaricomycetes</taxon>
        <taxon>Polyporales</taxon>
        <taxon>Phanerochaetaceae</taxon>
        <taxon>Phanerochaete</taxon>
    </lineage>
</organism>
<evidence type="ECO:0000256" key="1">
    <source>
        <dbReference type="SAM" id="MobiDB-lite"/>
    </source>
</evidence>
<feature type="compositionally biased region" description="Basic and acidic residues" evidence="1">
    <location>
        <begin position="44"/>
        <end position="53"/>
    </location>
</feature>
<dbReference type="EMBL" id="BPQB01000016">
    <property type="protein sequence ID" value="GJE90386.1"/>
    <property type="molecule type" value="Genomic_DNA"/>
</dbReference>
<name>A0A9P3LCD3_9APHY</name>
<protein>
    <submittedName>
        <fullName evidence="2">Uncharacterized protein</fullName>
    </submittedName>
</protein>
<feature type="region of interest" description="Disordered" evidence="1">
    <location>
        <begin position="1"/>
        <end position="98"/>
    </location>
</feature>
<evidence type="ECO:0000313" key="3">
    <source>
        <dbReference type="Proteomes" id="UP000703269"/>
    </source>
</evidence>
<feature type="compositionally biased region" description="Acidic residues" evidence="1">
    <location>
        <begin position="54"/>
        <end position="85"/>
    </location>
</feature>
<gene>
    <name evidence="2" type="ORF">PsYK624_065170</name>
</gene>
<dbReference type="AlphaFoldDB" id="A0A9P3LCD3"/>
<evidence type="ECO:0000313" key="2">
    <source>
        <dbReference type="EMBL" id="GJE90386.1"/>
    </source>
</evidence>
<proteinExistence type="predicted"/>
<comment type="caution">
    <text evidence="2">The sequence shown here is derived from an EMBL/GenBank/DDBJ whole genome shotgun (WGS) entry which is preliminary data.</text>
</comment>
<keyword evidence="3" id="KW-1185">Reference proteome</keyword>
<reference evidence="2 3" key="1">
    <citation type="submission" date="2021-08" db="EMBL/GenBank/DDBJ databases">
        <title>Draft Genome Sequence of Phanerochaete sordida strain YK-624.</title>
        <authorList>
            <person name="Mori T."/>
            <person name="Dohra H."/>
            <person name="Suzuki T."/>
            <person name="Kawagishi H."/>
            <person name="Hirai H."/>
        </authorList>
    </citation>
    <scope>NUCLEOTIDE SEQUENCE [LARGE SCALE GENOMIC DNA]</scope>
    <source>
        <strain evidence="2 3">YK-624</strain>
    </source>
</reference>
<accession>A0A9P3LCD3</accession>
<dbReference type="Proteomes" id="UP000703269">
    <property type="component" value="Unassembled WGS sequence"/>
</dbReference>
<dbReference type="OrthoDB" id="2803964at2759"/>